<reference evidence="5" key="1">
    <citation type="submission" date="2011-12" db="EMBL/GenBank/DDBJ databases">
        <authorList>
            <consortium name="The Broad Institute Genome Sequencing Platform"/>
            <person name="Russ C."/>
            <person name="Tyler B."/>
            <person name="Panabieres F."/>
            <person name="Shan W."/>
            <person name="Tripathy S."/>
            <person name="Grunwald N."/>
            <person name="Machado M."/>
            <person name="Young S.K."/>
            <person name="Zeng Q."/>
            <person name="Gargeya S."/>
            <person name="Fitzgerald M."/>
            <person name="Haas B."/>
            <person name="Abouelleil A."/>
            <person name="Alvarado L."/>
            <person name="Arachchi H.M."/>
            <person name="Berlin A."/>
            <person name="Chapman S.B."/>
            <person name="Gearin G."/>
            <person name="Goldberg J."/>
            <person name="Griggs A."/>
            <person name="Gujja S."/>
            <person name="Hansen M."/>
            <person name="Heiman D."/>
            <person name="Howarth C."/>
            <person name="Larimer J."/>
            <person name="Lui A."/>
            <person name="MacDonald P.J.P."/>
            <person name="McCowen C."/>
            <person name="Montmayeur A."/>
            <person name="Murphy C."/>
            <person name="Neiman D."/>
            <person name="Pearson M."/>
            <person name="Priest M."/>
            <person name="Roberts A."/>
            <person name="Saif S."/>
            <person name="Shea T."/>
            <person name="Sisk P."/>
            <person name="Stolte C."/>
            <person name="Sykes S."/>
            <person name="Wortman J."/>
            <person name="Nusbaum C."/>
            <person name="Birren B."/>
        </authorList>
    </citation>
    <scope>NUCLEOTIDE SEQUENCE [LARGE SCALE GENOMIC DNA]</scope>
    <source>
        <strain evidence="5">INRA-310</strain>
    </source>
</reference>
<dbReference type="PANTHER" id="PTHR31468">
    <property type="entry name" value="1,3-BETA-GLUCANOSYLTRANSFERASE GAS1"/>
    <property type="match status" value="1"/>
</dbReference>
<dbReference type="VEuPathDB" id="FungiDB:PPTG_24889"/>
<dbReference type="GO" id="GO:0034411">
    <property type="term" value="P:cell wall (1-&gt;3)-beta-D-glucan biosynthetic process"/>
    <property type="evidence" value="ECO:0007669"/>
    <property type="project" value="TreeGrafter"/>
</dbReference>
<feature type="non-terminal residue" evidence="4">
    <location>
        <position position="91"/>
    </location>
</feature>
<evidence type="ECO:0000256" key="1">
    <source>
        <dbReference type="ARBA" id="ARBA00022729"/>
    </source>
</evidence>
<dbReference type="OrthoDB" id="421038at2759"/>
<evidence type="ECO:0000256" key="3">
    <source>
        <dbReference type="ARBA" id="ARBA00023180"/>
    </source>
</evidence>
<dbReference type="PANTHER" id="PTHR31468:SF2">
    <property type="entry name" value="1,3-BETA-GLUCANOSYLTRANSFERASE GAS1"/>
    <property type="match status" value="1"/>
</dbReference>
<organism evidence="4 5">
    <name type="scientific">Phytophthora nicotianae (strain INRA-310)</name>
    <name type="common">Phytophthora parasitica</name>
    <dbReference type="NCBI Taxonomy" id="761204"/>
    <lineage>
        <taxon>Eukaryota</taxon>
        <taxon>Sar</taxon>
        <taxon>Stramenopiles</taxon>
        <taxon>Oomycota</taxon>
        <taxon>Peronosporomycetes</taxon>
        <taxon>Peronosporales</taxon>
        <taxon>Peronosporaceae</taxon>
        <taxon>Phytophthora</taxon>
    </lineage>
</organism>
<dbReference type="InterPro" id="IPR004886">
    <property type="entry name" value="Glucanosyltransferase"/>
</dbReference>
<dbReference type="AlphaFoldDB" id="W2PBK7"/>
<dbReference type="STRING" id="761204.W2PBK7"/>
<evidence type="ECO:0000313" key="5">
    <source>
        <dbReference type="Proteomes" id="UP000018817"/>
    </source>
</evidence>
<name>W2PBK7_PHYN3</name>
<dbReference type="Gene3D" id="3.20.20.80">
    <property type="entry name" value="Glycosidases"/>
    <property type="match status" value="1"/>
</dbReference>
<dbReference type="EMBL" id="KI669894">
    <property type="protein sequence ID" value="ETM97618.1"/>
    <property type="molecule type" value="Genomic_DNA"/>
</dbReference>
<sequence length="91" mass="10097">MSFGSRVRSLSAAAALCIASSVYPVVAWLPPIVTKGNKFFDSDTGVEFRLKGMAYYPRPNSGEMADVSNYDWAADEHQAVWKPHLKVMEDL</sequence>
<dbReference type="GeneID" id="20193488"/>
<dbReference type="RefSeq" id="XP_008917088.1">
    <property type="nucleotide sequence ID" value="XM_008918840.1"/>
</dbReference>
<gene>
    <name evidence="4" type="ORF">PPTG_24889</name>
</gene>
<dbReference type="GO" id="GO:0005886">
    <property type="term" value="C:plasma membrane"/>
    <property type="evidence" value="ECO:0007669"/>
    <property type="project" value="TreeGrafter"/>
</dbReference>
<protein>
    <submittedName>
        <fullName evidence="4">Uncharacterized protein</fullName>
    </submittedName>
</protein>
<proteinExistence type="predicted"/>
<accession>W2PBK7</accession>
<reference evidence="4 5" key="2">
    <citation type="submission" date="2013-11" db="EMBL/GenBank/DDBJ databases">
        <title>The Genome Sequence of Phytophthora parasitica INRA-310.</title>
        <authorList>
            <consortium name="The Broad Institute Genomics Platform"/>
            <person name="Russ C."/>
            <person name="Tyler B."/>
            <person name="Panabieres F."/>
            <person name="Shan W."/>
            <person name="Tripathy S."/>
            <person name="Grunwald N."/>
            <person name="Machado M."/>
            <person name="Johnson C.S."/>
            <person name="Arredondo F."/>
            <person name="Hong C."/>
            <person name="Coffey M."/>
            <person name="Young S.K."/>
            <person name="Zeng Q."/>
            <person name="Gargeya S."/>
            <person name="Fitzgerald M."/>
            <person name="Abouelleil A."/>
            <person name="Alvarado L."/>
            <person name="Chapman S.B."/>
            <person name="Gainer-Dewar J."/>
            <person name="Goldberg J."/>
            <person name="Griggs A."/>
            <person name="Gujja S."/>
            <person name="Hansen M."/>
            <person name="Howarth C."/>
            <person name="Imamovic A."/>
            <person name="Ireland A."/>
            <person name="Larimer J."/>
            <person name="McCowan C."/>
            <person name="Murphy C."/>
            <person name="Pearson M."/>
            <person name="Poon T.W."/>
            <person name="Priest M."/>
            <person name="Roberts A."/>
            <person name="Saif S."/>
            <person name="Shea T."/>
            <person name="Sykes S."/>
            <person name="Wortman J."/>
            <person name="Nusbaum C."/>
            <person name="Birren B."/>
        </authorList>
    </citation>
    <scope>NUCLEOTIDE SEQUENCE [LARGE SCALE GENOMIC DNA]</scope>
    <source>
        <strain evidence="4 5">INRA-310</strain>
    </source>
</reference>
<evidence type="ECO:0000256" key="2">
    <source>
        <dbReference type="ARBA" id="ARBA00023157"/>
    </source>
</evidence>
<keyword evidence="3" id="KW-0325">Glycoprotein</keyword>
<keyword evidence="2" id="KW-1015">Disulfide bond</keyword>
<keyword evidence="1" id="KW-0732">Signal</keyword>
<dbReference type="GO" id="GO:0042124">
    <property type="term" value="F:1,3-beta-glucanosyltransferase activity"/>
    <property type="evidence" value="ECO:0007669"/>
    <property type="project" value="TreeGrafter"/>
</dbReference>
<evidence type="ECO:0000313" key="4">
    <source>
        <dbReference type="EMBL" id="ETM97618.1"/>
    </source>
</evidence>
<dbReference type="Proteomes" id="UP000018817">
    <property type="component" value="Unassembled WGS sequence"/>
</dbReference>